<dbReference type="AlphaFoldDB" id="A0A6I4V8M3"/>
<sequence>MSLAAISDRIGMVFLIEGQLKDWVASETGALSTVAAAGYTQELINRYRPDVVLTEQIAPSCQKAPATIGLIRAMARTAERNEVLDVVVPRVQRYANKYEEAAALAEIYPALAPRVPAKRKYYDHQPRSLVIFEALALAHSIRSEAA</sequence>
<comment type="caution">
    <text evidence="1">The sequence shown here is derived from an EMBL/GenBank/DDBJ whole genome shotgun (WGS) entry which is preliminary data.</text>
</comment>
<keyword evidence="2" id="KW-1185">Reference proteome</keyword>
<reference evidence="1 2" key="1">
    <citation type="submission" date="2019-12" db="EMBL/GenBank/DDBJ databases">
        <title>Genomic-based taxomic classification of the family Erythrobacteraceae.</title>
        <authorList>
            <person name="Xu L."/>
        </authorList>
    </citation>
    <scope>NUCLEOTIDE SEQUENCE [LARGE SCALE GENOMIC DNA]</scope>
    <source>
        <strain evidence="1 2">SW-109</strain>
    </source>
</reference>
<accession>A0A6I4V8M3</accession>
<evidence type="ECO:0000313" key="2">
    <source>
        <dbReference type="Proteomes" id="UP000471435"/>
    </source>
</evidence>
<gene>
    <name evidence="1" type="ORF">GRI43_12575</name>
</gene>
<organism evidence="1 2">
    <name type="scientific">Pontixanthobacter luteolus</name>
    <dbReference type="NCBI Taxonomy" id="295089"/>
    <lineage>
        <taxon>Bacteria</taxon>
        <taxon>Pseudomonadati</taxon>
        <taxon>Pseudomonadota</taxon>
        <taxon>Alphaproteobacteria</taxon>
        <taxon>Sphingomonadales</taxon>
        <taxon>Erythrobacteraceae</taxon>
        <taxon>Pontixanthobacter</taxon>
    </lineage>
</organism>
<dbReference type="Proteomes" id="UP000471435">
    <property type="component" value="Unassembled WGS sequence"/>
</dbReference>
<protein>
    <submittedName>
        <fullName evidence="1">Uncharacterized protein</fullName>
    </submittedName>
</protein>
<dbReference type="EMBL" id="WTYP01000002">
    <property type="protein sequence ID" value="MXP48222.1"/>
    <property type="molecule type" value="Genomic_DNA"/>
</dbReference>
<proteinExistence type="predicted"/>
<name>A0A6I4V8M3_9SPHN</name>
<evidence type="ECO:0000313" key="1">
    <source>
        <dbReference type="EMBL" id="MXP48222.1"/>
    </source>
</evidence>